<evidence type="ECO:0000313" key="1">
    <source>
        <dbReference type="EMBL" id="ADZ85361.1"/>
    </source>
</evidence>
<name>F2JH21_CELLD</name>
<keyword evidence="2" id="KW-1185">Reference proteome</keyword>
<accession>F2JH21</accession>
<dbReference type="EMBL" id="CP002582">
    <property type="protein sequence ID" value="ADZ85361.1"/>
    <property type="molecule type" value="Genomic_DNA"/>
</dbReference>
<dbReference type="HOGENOM" id="CLU_1934280_0_0_9"/>
<protein>
    <submittedName>
        <fullName evidence="1">Uncharacterized protein</fullName>
    </submittedName>
</protein>
<dbReference type="Proteomes" id="UP000008467">
    <property type="component" value="Chromosome"/>
</dbReference>
<reference evidence="1 2" key="1">
    <citation type="journal article" date="2011" name="J. Bacteriol.">
        <title>Complete genome sequence of the cellulose-degrading bacterium Cellulosilyticum lentocellum.</title>
        <authorList>
            <consortium name="US DOE Joint Genome Institute"/>
            <person name="Miller D.A."/>
            <person name="Suen G."/>
            <person name="Bruce D."/>
            <person name="Copeland A."/>
            <person name="Cheng J.F."/>
            <person name="Detter C."/>
            <person name="Goodwin L.A."/>
            <person name="Han C.S."/>
            <person name="Hauser L.J."/>
            <person name="Land M.L."/>
            <person name="Lapidus A."/>
            <person name="Lucas S."/>
            <person name="Meincke L."/>
            <person name="Pitluck S."/>
            <person name="Tapia R."/>
            <person name="Teshima H."/>
            <person name="Woyke T."/>
            <person name="Fox B.G."/>
            <person name="Angert E.R."/>
            <person name="Currie C.R."/>
        </authorList>
    </citation>
    <scope>NUCLEOTIDE SEQUENCE [LARGE SCALE GENOMIC DNA]</scope>
    <source>
        <strain evidence="2">ATCC 49066 / DSM 5427 / NCIMB 11756 / RHM5</strain>
    </source>
</reference>
<dbReference type="KEGG" id="cle:Clole_3678"/>
<organism evidence="1 2">
    <name type="scientific">Cellulosilyticum lentocellum (strain ATCC 49066 / DSM 5427 / NCIMB 11756 / RHM5)</name>
    <name type="common">Clostridium lentocellum</name>
    <dbReference type="NCBI Taxonomy" id="642492"/>
    <lineage>
        <taxon>Bacteria</taxon>
        <taxon>Bacillati</taxon>
        <taxon>Bacillota</taxon>
        <taxon>Clostridia</taxon>
        <taxon>Lachnospirales</taxon>
        <taxon>Cellulosilyticaceae</taxon>
        <taxon>Cellulosilyticum</taxon>
    </lineage>
</organism>
<gene>
    <name evidence="1" type="ordered locus">Clole_3678</name>
</gene>
<dbReference type="AlphaFoldDB" id="F2JH21"/>
<proteinExistence type="predicted"/>
<evidence type="ECO:0000313" key="2">
    <source>
        <dbReference type="Proteomes" id="UP000008467"/>
    </source>
</evidence>
<sequence>MLKILRNLWKVSKSKRLCVNVKQTETCLGVYGELRLEENEGEDYLPEFRFKFFRGTRLTYLDERMKTPAGQTLMLKPIQNVRQVPLKNSPKSLFQAAFSLIFTNVIELINIHDIEAAWEEGVTTNHVNSN</sequence>